<evidence type="ECO:0000256" key="6">
    <source>
        <dbReference type="ARBA" id="ARBA00023014"/>
    </source>
</evidence>
<dbReference type="Gene3D" id="3.20.20.70">
    <property type="entry name" value="Aldolase class I"/>
    <property type="match status" value="1"/>
</dbReference>
<proteinExistence type="predicted"/>
<reference evidence="9 10" key="1">
    <citation type="submission" date="2023-07" db="EMBL/GenBank/DDBJ databases">
        <title>Genomic Encyclopedia of Type Strains, Phase IV (KMG-IV): sequencing the most valuable type-strain genomes for metagenomic binning, comparative biology and taxonomic classification.</title>
        <authorList>
            <person name="Goeker M."/>
        </authorList>
    </citation>
    <scope>NUCLEOTIDE SEQUENCE [LARGE SCALE GENOMIC DNA]</scope>
    <source>
        <strain evidence="9 10">DSM 4006</strain>
    </source>
</reference>
<dbReference type="GO" id="GO:0016829">
    <property type="term" value="F:lyase activity"/>
    <property type="evidence" value="ECO:0007669"/>
    <property type="project" value="UniProtKB-KW"/>
</dbReference>
<evidence type="ECO:0000256" key="1">
    <source>
        <dbReference type="ARBA" id="ARBA00001966"/>
    </source>
</evidence>
<evidence type="ECO:0000256" key="7">
    <source>
        <dbReference type="SAM" id="MobiDB-lite"/>
    </source>
</evidence>
<dbReference type="InterPro" id="IPR034457">
    <property type="entry name" value="Organic_radical-activating"/>
</dbReference>
<dbReference type="EMBL" id="JAUSTP010000007">
    <property type="protein sequence ID" value="MDQ0189447.1"/>
    <property type="molecule type" value="Genomic_DNA"/>
</dbReference>
<dbReference type="SUPFAM" id="SSF102114">
    <property type="entry name" value="Radical SAM enzymes"/>
    <property type="match status" value="1"/>
</dbReference>
<comment type="caution">
    <text evidence="9">The sequence shown here is derived from an EMBL/GenBank/DDBJ whole genome shotgun (WGS) entry which is preliminary data.</text>
</comment>
<feature type="region of interest" description="Disordered" evidence="7">
    <location>
        <begin position="1"/>
        <end position="20"/>
    </location>
</feature>
<dbReference type="CDD" id="cd01335">
    <property type="entry name" value="Radical_SAM"/>
    <property type="match status" value="1"/>
</dbReference>
<sequence length="455" mass="50058">MKQQRKGQKRAARKTPPFGQPYPRLLYADARGQVMNHDRLFPAARTGAWLTEVEAAEWIPLPEGATLAWLPGTRAIGVDPDTGEMVSLGEDAYAVGALLPQGFTRLLLPGYVKRRSDPPVTLPLFGYTAVGWVDGGFVVAAHATADPEPWNPARVRDDEIRAAVTNMLEAHPENRLFQHLSGCALEYGCLTAKNTFLGRFEGALPVSSTCNAGCVGCISEQPEDAPFPSPQTRLQFTPSVDEMVDVMLTHIRNNPQGVISFGQGCEGEPATRWPHIVQAIRRVREATSDGLININTNAGMTKGIQAMVDAGLDLMRVSTISALEAHYNAYYKPRGYTLQDVADSLKYARLHGVYTSINYLVFPGVTDREEEVEAMVEFLRETGVCLVQMRNLNIDPEYYLERIPAQQGELLGMAQVIEILKAECPGLEVGSYTLAPPHGWPRRAAVRQSQVETQL</sequence>
<organism evidence="9 10">
    <name type="scientific">Alicyclobacillus cycloheptanicus</name>
    <dbReference type="NCBI Taxonomy" id="1457"/>
    <lineage>
        <taxon>Bacteria</taxon>
        <taxon>Bacillati</taxon>
        <taxon>Bacillota</taxon>
        <taxon>Bacilli</taxon>
        <taxon>Bacillales</taxon>
        <taxon>Alicyclobacillaceae</taxon>
        <taxon>Alicyclobacillus</taxon>
    </lineage>
</organism>
<evidence type="ECO:0000313" key="10">
    <source>
        <dbReference type="Proteomes" id="UP001232973"/>
    </source>
</evidence>
<evidence type="ECO:0000256" key="3">
    <source>
        <dbReference type="ARBA" id="ARBA00022691"/>
    </source>
</evidence>
<keyword evidence="10" id="KW-1185">Reference proteome</keyword>
<feature type="domain" description="Radical SAM core" evidence="8">
    <location>
        <begin position="196"/>
        <end position="428"/>
    </location>
</feature>
<keyword evidence="6" id="KW-0411">Iron-sulfur</keyword>
<dbReference type="SFLD" id="SFLDG01109">
    <property type="entry name" value="Uncharacterised_Radical_SAM_Su"/>
    <property type="match status" value="1"/>
</dbReference>
<dbReference type="Proteomes" id="UP001232973">
    <property type="component" value="Unassembled WGS sequence"/>
</dbReference>
<keyword evidence="9" id="KW-0670">Pyruvate</keyword>
<dbReference type="InterPro" id="IPR058240">
    <property type="entry name" value="rSAM_sf"/>
</dbReference>
<evidence type="ECO:0000256" key="4">
    <source>
        <dbReference type="ARBA" id="ARBA00022723"/>
    </source>
</evidence>
<evidence type="ECO:0000256" key="2">
    <source>
        <dbReference type="ARBA" id="ARBA00022485"/>
    </source>
</evidence>
<evidence type="ECO:0000256" key="5">
    <source>
        <dbReference type="ARBA" id="ARBA00023004"/>
    </source>
</evidence>
<keyword evidence="3" id="KW-0949">S-adenosyl-L-methionine</keyword>
<name>A0ABT9XGM5_9BACL</name>
<keyword evidence="2" id="KW-0004">4Fe-4S</keyword>
<accession>A0ABT9XGM5</accession>
<comment type="cofactor">
    <cofactor evidence="1">
        <name>[4Fe-4S] cluster</name>
        <dbReference type="ChEBI" id="CHEBI:49883"/>
    </cofactor>
</comment>
<dbReference type="SFLD" id="SFLDS00029">
    <property type="entry name" value="Radical_SAM"/>
    <property type="match status" value="1"/>
</dbReference>
<keyword evidence="5" id="KW-0408">Iron</keyword>
<keyword evidence="9" id="KW-0456">Lyase</keyword>
<dbReference type="InterPro" id="IPR007197">
    <property type="entry name" value="rSAM"/>
</dbReference>
<evidence type="ECO:0000313" key="9">
    <source>
        <dbReference type="EMBL" id="MDQ0189447.1"/>
    </source>
</evidence>
<feature type="compositionally biased region" description="Basic residues" evidence="7">
    <location>
        <begin position="1"/>
        <end position="13"/>
    </location>
</feature>
<dbReference type="InterPro" id="IPR013785">
    <property type="entry name" value="Aldolase_TIM"/>
</dbReference>
<dbReference type="Pfam" id="PF04055">
    <property type="entry name" value="Radical_SAM"/>
    <property type="match status" value="1"/>
</dbReference>
<dbReference type="PROSITE" id="PS51918">
    <property type="entry name" value="RADICAL_SAM"/>
    <property type="match status" value="1"/>
</dbReference>
<evidence type="ECO:0000259" key="8">
    <source>
        <dbReference type="PROSITE" id="PS51918"/>
    </source>
</evidence>
<gene>
    <name evidence="9" type="ORF">J2S03_001279</name>
</gene>
<protein>
    <submittedName>
        <fullName evidence="9">Pyruvate-formate lyase-activating enzyme</fullName>
    </submittedName>
</protein>
<dbReference type="PANTHER" id="PTHR30352:SF5">
    <property type="entry name" value="PYRUVATE FORMATE-LYASE 1-ACTIVATING ENZYME"/>
    <property type="match status" value="1"/>
</dbReference>
<dbReference type="PANTHER" id="PTHR30352">
    <property type="entry name" value="PYRUVATE FORMATE-LYASE-ACTIVATING ENZYME"/>
    <property type="match status" value="1"/>
</dbReference>
<keyword evidence="4" id="KW-0479">Metal-binding</keyword>